<accession>A0A4Y4AZ18</accession>
<evidence type="ECO:0000256" key="1">
    <source>
        <dbReference type="ARBA" id="ARBA00022475"/>
    </source>
</evidence>
<dbReference type="Gene3D" id="1.10.3730.20">
    <property type="match status" value="1"/>
</dbReference>
<dbReference type="PANTHER" id="PTHR36116">
    <property type="entry name" value="UPF0060 MEMBRANE PROTEIN YNFA"/>
    <property type="match status" value="1"/>
</dbReference>
<evidence type="ECO:0000256" key="2">
    <source>
        <dbReference type="ARBA" id="ARBA00022692"/>
    </source>
</evidence>
<keyword evidence="3 5" id="KW-1133">Transmembrane helix</keyword>
<keyword evidence="7" id="KW-1185">Reference proteome</keyword>
<dbReference type="AlphaFoldDB" id="A0A4Y4AZ18"/>
<name>A0A4Y4AZ18_9FLAO</name>
<comment type="caution">
    <text evidence="6">The sequence shown here is derived from an EMBL/GenBank/DDBJ whole genome shotgun (WGS) entry which is preliminary data.</text>
</comment>
<dbReference type="InterPro" id="IPR037185">
    <property type="entry name" value="EmrE-like"/>
</dbReference>
<dbReference type="NCBIfam" id="NF002586">
    <property type="entry name" value="PRK02237.1"/>
    <property type="match status" value="1"/>
</dbReference>
<evidence type="ECO:0000256" key="5">
    <source>
        <dbReference type="HAMAP-Rule" id="MF_00010"/>
    </source>
</evidence>
<dbReference type="HAMAP" id="MF_00010">
    <property type="entry name" value="UPF0060"/>
    <property type="match status" value="1"/>
</dbReference>
<dbReference type="RefSeq" id="WP_073245670.1">
    <property type="nucleotide sequence ID" value="NZ_BJNP01000015.1"/>
</dbReference>
<feature type="transmembrane region" description="Helical" evidence="5">
    <location>
        <begin position="7"/>
        <end position="29"/>
    </location>
</feature>
<feature type="transmembrane region" description="Helical" evidence="5">
    <location>
        <begin position="91"/>
        <end position="108"/>
    </location>
</feature>
<gene>
    <name evidence="6" type="ORF">FFL01_16760</name>
</gene>
<feature type="transmembrane region" description="Helical" evidence="5">
    <location>
        <begin position="63"/>
        <end position="79"/>
    </location>
</feature>
<comment type="subcellular location">
    <subcellularLocation>
        <location evidence="5">Cell membrane</location>
        <topology evidence="5">Multi-pass membrane protein</topology>
    </subcellularLocation>
</comment>
<dbReference type="PANTHER" id="PTHR36116:SF1">
    <property type="entry name" value="UPF0060 MEMBRANE PROTEIN YNFA"/>
    <property type="match status" value="1"/>
</dbReference>
<dbReference type="GO" id="GO:0005886">
    <property type="term" value="C:plasma membrane"/>
    <property type="evidence" value="ECO:0007669"/>
    <property type="project" value="UniProtKB-SubCell"/>
</dbReference>
<keyword evidence="4 5" id="KW-0472">Membrane</keyword>
<evidence type="ECO:0000313" key="6">
    <source>
        <dbReference type="EMBL" id="GEC72137.1"/>
    </source>
</evidence>
<keyword evidence="2 5" id="KW-0812">Transmembrane</keyword>
<comment type="similarity">
    <text evidence="5">Belongs to the UPF0060 family.</text>
</comment>
<dbReference type="EMBL" id="BJNP01000015">
    <property type="protein sequence ID" value="GEC72137.1"/>
    <property type="molecule type" value="Genomic_DNA"/>
</dbReference>
<evidence type="ECO:0000256" key="4">
    <source>
        <dbReference type="ARBA" id="ARBA00023136"/>
    </source>
</evidence>
<sequence>MIPFIKTIVFFILAGLCEIGGGYLVWLWLKEEKSIWYGIIGAIILTLYGYVMTLQTASFGKAYVVYGGIFIVMALLWAWKIDNFKPDKYDLIGTAIIIVGIAIILFIPRK</sequence>
<protein>
    <submittedName>
        <fullName evidence="6">Uncharacterized protein</fullName>
    </submittedName>
</protein>
<feature type="transmembrane region" description="Helical" evidence="5">
    <location>
        <begin position="35"/>
        <end position="51"/>
    </location>
</feature>
<proteinExistence type="inferred from homology"/>
<dbReference type="Pfam" id="PF02694">
    <property type="entry name" value="UPF0060"/>
    <property type="match status" value="1"/>
</dbReference>
<evidence type="ECO:0000313" key="7">
    <source>
        <dbReference type="Proteomes" id="UP000316775"/>
    </source>
</evidence>
<dbReference type="Proteomes" id="UP000316775">
    <property type="component" value="Unassembled WGS sequence"/>
</dbReference>
<reference evidence="6 7" key="1">
    <citation type="submission" date="2019-06" db="EMBL/GenBank/DDBJ databases">
        <title>Whole genome shotgun sequence of Flavobacterium flevense NBRC 14960.</title>
        <authorList>
            <person name="Hosoyama A."/>
            <person name="Uohara A."/>
            <person name="Ohji S."/>
            <person name="Ichikawa N."/>
        </authorList>
    </citation>
    <scope>NUCLEOTIDE SEQUENCE [LARGE SCALE GENOMIC DNA]</scope>
    <source>
        <strain evidence="6 7">NBRC 14960</strain>
    </source>
</reference>
<organism evidence="6 7">
    <name type="scientific">Flavobacterium flevense</name>
    <dbReference type="NCBI Taxonomy" id="983"/>
    <lineage>
        <taxon>Bacteria</taxon>
        <taxon>Pseudomonadati</taxon>
        <taxon>Bacteroidota</taxon>
        <taxon>Flavobacteriia</taxon>
        <taxon>Flavobacteriales</taxon>
        <taxon>Flavobacteriaceae</taxon>
        <taxon>Flavobacterium</taxon>
    </lineage>
</organism>
<dbReference type="SUPFAM" id="SSF103481">
    <property type="entry name" value="Multidrug resistance efflux transporter EmrE"/>
    <property type="match status" value="1"/>
</dbReference>
<evidence type="ECO:0000256" key="3">
    <source>
        <dbReference type="ARBA" id="ARBA00022989"/>
    </source>
</evidence>
<dbReference type="STRING" id="983.SAMN05443543_107148"/>
<dbReference type="InterPro" id="IPR003844">
    <property type="entry name" value="UPF0060"/>
</dbReference>
<keyword evidence="1 5" id="KW-1003">Cell membrane</keyword>